<dbReference type="Proteomes" id="UP000584642">
    <property type="component" value="Unassembled WGS sequence"/>
</dbReference>
<dbReference type="InterPro" id="IPR042099">
    <property type="entry name" value="ANL_N_sf"/>
</dbReference>
<protein>
    <submittedName>
        <fullName evidence="3">AMP-binding protein</fullName>
    </submittedName>
</protein>
<dbReference type="PANTHER" id="PTHR43845">
    <property type="entry name" value="BLR5969 PROTEIN"/>
    <property type="match status" value="1"/>
</dbReference>
<dbReference type="Pfam" id="PF00501">
    <property type="entry name" value="AMP-binding"/>
    <property type="match status" value="1"/>
</dbReference>
<dbReference type="InterPro" id="IPR045851">
    <property type="entry name" value="AMP-bd_C_sf"/>
</dbReference>
<keyword evidence="4" id="KW-1185">Reference proteome</keyword>
<dbReference type="EMBL" id="JABFDB010000024">
    <property type="protein sequence ID" value="NYZ23108.1"/>
    <property type="molecule type" value="Genomic_DNA"/>
</dbReference>
<dbReference type="InterPro" id="IPR000873">
    <property type="entry name" value="AMP-dep_synth/lig_dom"/>
</dbReference>
<dbReference type="InterPro" id="IPR028154">
    <property type="entry name" value="AMP-dep_Lig_C"/>
</dbReference>
<gene>
    <name evidence="3" type="ORF">HND93_25655</name>
</gene>
<dbReference type="RefSeq" id="WP_180284882.1">
    <property type="nucleotide sequence ID" value="NZ_JABFDB010000024.1"/>
</dbReference>
<name>A0ABX2TIW0_9PROT</name>
<evidence type="ECO:0000313" key="3">
    <source>
        <dbReference type="EMBL" id="NYZ23108.1"/>
    </source>
</evidence>
<evidence type="ECO:0000259" key="2">
    <source>
        <dbReference type="Pfam" id="PF14535"/>
    </source>
</evidence>
<sequence>MPDHYDSLETRSADEREAALFAALPGQIAHAQANAPYFGRLLAGVEAASVRDRAALAALPVTRKSDLVALQKEAPPFGGLAAVAIGQLARVFASPGPIHEPEAHGRDPWRSARALFATGFRAGDLVQNCFAYHLTPAGSMFETGAHAIGCAVIPAGTGNSEMQAQVAAHLKPRGYIGTPDFLKIILEKADALGLDAGSLRIAHVTGGPYLPDARAFYEARGLEVYQSYGTADVGIVAYETPARSGLVLDEGVIVEIVRPGTGDPVPDGEVGEVVVTTFNAAYPMIRFGTGDLSALLPAGSACGRTNLRLKGWMGRADQTTKVKGMFVHPSQVAEVLRRHPEIARARLVVGRQDASDTMTLRCDAAETGEALAAAVRETLAAVTKLKGMVEFVPPGSLPNDGKVIEDARG</sequence>
<comment type="caution">
    <text evidence="3">The sequence shown here is derived from an EMBL/GenBank/DDBJ whole genome shotgun (WGS) entry which is preliminary data.</text>
</comment>
<dbReference type="Gene3D" id="3.30.300.30">
    <property type="match status" value="1"/>
</dbReference>
<evidence type="ECO:0000259" key="1">
    <source>
        <dbReference type="Pfam" id="PF00501"/>
    </source>
</evidence>
<feature type="domain" description="AMP-dependent ligase C-terminal" evidence="2">
    <location>
        <begin position="324"/>
        <end position="400"/>
    </location>
</feature>
<feature type="domain" description="AMP-dependent synthetase/ligase" evidence="1">
    <location>
        <begin position="139"/>
        <end position="276"/>
    </location>
</feature>
<evidence type="ECO:0000313" key="4">
    <source>
        <dbReference type="Proteomes" id="UP000584642"/>
    </source>
</evidence>
<dbReference type="Gene3D" id="3.40.50.12780">
    <property type="entry name" value="N-terminal domain of ligase-like"/>
    <property type="match status" value="1"/>
</dbReference>
<dbReference type="Pfam" id="PF14535">
    <property type="entry name" value="AMP-binding_C_2"/>
    <property type="match status" value="1"/>
</dbReference>
<dbReference type="SUPFAM" id="SSF56801">
    <property type="entry name" value="Acetyl-CoA synthetase-like"/>
    <property type="match status" value="1"/>
</dbReference>
<organism evidence="3 4">
    <name type="scientific">Azospirillum oleiclasticum</name>
    <dbReference type="NCBI Taxonomy" id="2735135"/>
    <lineage>
        <taxon>Bacteria</taxon>
        <taxon>Pseudomonadati</taxon>
        <taxon>Pseudomonadota</taxon>
        <taxon>Alphaproteobacteria</taxon>
        <taxon>Rhodospirillales</taxon>
        <taxon>Azospirillaceae</taxon>
        <taxon>Azospirillum</taxon>
    </lineage>
</organism>
<dbReference type="PANTHER" id="PTHR43845:SF1">
    <property type="entry name" value="BLR5969 PROTEIN"/>
    <property type="match status" value="1"/>
</dbReference>
<accession>A0ABX2TIW0</accession>
<proteinExistence type="predicted"/>
<reference evidence="3 4" key="1">
    <citation type="submission" date="2020-05" db="EMBL/GenBank/DDBJ databases">
        <title>Azospirillum oleiclasticum sp. nov, a nitrogen-fixing and heavy crude oil-emulsifying bacterium isolated from the crude oil of Yumen Oilfield.</title>
        <authorList>
            <person name="Wu D."/>
            <person name="Cai M."/>
            <person name="Zhang X."/>
        </authorList>
    </citation>
    <scope>NUCLEOTIDE SEQUENCE [LARGE SCALE GENOMIC DNA]</scope>
    <source>
        <strain evidence="3 4">ROY-1-1-2</strain>
    </source>
</reference>